<accession>A0A916WTK8</accession>
<dbReference type="Pfam" id="PF10604">
    <property type="entry name" value="Polyketide_cyc2"/>
    <property type="match status" value="1"/>
</dbReference>
<proteinExistence type="predicted"/>
<dbReference type="Proteomes" id="UP000621454">
    <property type="component" value="Unassembled WGS sequence"/>
</dbReference>
<dbReference type="RefSeq" id="WP_188586068.1">
    <property type="nucleotide sequence ID" value="NZ_BMGC01000008.1"/>
</dbReference>
<dbReference type="InterPro" id="IPR023393">
    <property type="entry name" value="START-like_dom_sf"/>
</dbReference>
<evidence type="ECO:0008006" key="3">
    <source>
        <dbReference type="Google" id="ProtNLM"/>
    </source>
</evidence>
<dbReference type="AlphaFoldDB" id="A0A916WTK8"/>
<reference evidence="1" key="1">
    <citation type="journal article" date="2014" name="Int. J. Syst. Evol. Microbiol.">
        <title>Complete genome sequence of Corynebacterium casei LMG S-19264T (=DSM 44701T), isolated from a smear-ripened cheese.</title>
        <authorList>
            <consortium name="US DOE Joint Genome Institute (JGI-PGF)"/>
            <person name="Walter F."/>
            <person name="Albersmeier A."/>
            <person name="Kalinowski J."/>
            <person name="Ruckert C."/>
        </authorList>
    </citation>
    <scope>NUCLEOTIDE SEQUENCE</scope>
    <source>
        <strain evidence="1">CGMCC 1.12827</strain>
    </source>
</reference>
<keyword evidence="2" id="KW-1185">Reference proteome</keyword>
<dbReference type="PIRSF" id="PIRSF017371">
    <property type="entry name" value="UCP017371"/>
    <property type="match status" value="1"/>
</dbReference>
<dbReference type="InterPro" id="IPR019587">
    <property type="entry name" value="Polyketide_cyclase/dehydratase"/>
</dbReference>
<evidence type="ECO:0000313" key="1">
    <source>
        <dbReference type="EMBL" id="GGB28637.1"/>
    </source>
</evidence>
<gene>
    <name evidence="1" type="ORF">GCM10011489_16060</name>
</gene>
<comment type="caution">
    <text evidence="1">The sequence shown here is derived from an EMBL/GenBank/DDBJ whole genome shotgun (WGS) entry which is preliminary data.</text>
</comment>
<dbReference type="Gene3D" id="3.30.530.20">
    <property type="match status" value="1"/>
</dbReference>
<dbReference type="SUPFAM" id="SSF55961">
    <property type="entry name" value="Bet v1-like"/>
    <property type="match status" value="1"/>
</dbReference>
<reference evidence="1" key="2">
    <citation type="submission" date="2020-09" db="EMBL/GenBank/DDBJ databases">
        <authorList>
            <person name="Sun Q."/>
            <person name="Zhou Y."/>
        </authorList>
    </citation>
    <scope>NUCLEOTIDE SEQUENCE</scope>
    <source>
        <strain evidence="1">CGMCC 1.12827</strain>
    </source>
</reference>
<dbReference type="EMBL" id="BMGC01000008">
    <property type="protein sequence ID" value="GGB28637.1"/>
    <property type="molecule type" value="Genomic_DNA"/>
</dbReference>
<name>A0A916WTK8_9ACTN</name>
<protein>
    <recommendedName>
        <fullName evidence="3">Polyketide cyclase / dehydrase and lipid transport</fullName>
    </recommendedName>
</protein>
<sequence length="145" mass="15428">MAKVNATQSEYINAAPDAVLAALEDYKEVRPQILPEQYLDYGVLEGGHGDGTVAVWTLQATSKRSRNVKAHVTVAGNTITETDENSSMVTTYTVTEAGTGTEVTTETSWNGAGGVGGFFEKTFAPLGLKKIQASVLSNLKSRLES</sequence>
<dbReference type="InterPro" id="IPR014488">
    <property type="entry name" value="UCP017371"/>
</dbReference>
<evidence type="ECO:0000313" key="2">
    <source>
        <dbReference type="Proteomes" id="UP000621454"/>
    </source>
</evidence>
<organism evidence="1 2">
    <name type="scientific">Gordonia jinhuaensis</name>
    <dbReference type="NCBI Taxonomy" id="1517702"/>
    <lineage>
        <taxon>Bacteria</taxon>
        <taxon>Bacillati</taxon>
        <taxon>Actinomycetota</taxon>
        <taxon>Actinomycetes</taxon>
        <taxon>Mycobacteriales</taxon>
        <taxon>Gordoniaceae</taxon>
        <taxon>Gordonia</taxon>
    </lineage>
</organism>